<dbReference type="Proteomes" id="UP000479190">
    <property type="component" value="Unassembled WGS sequence"/>
</dbReference>
<feature type="compositionally biased region" description="Basic residues" evidence="1">
    <location>
        <begin position="212"/>
        <end position="225"/>
    </location>
</feature>
<sequence length="280" mass="31627">MSYKYNYGGDVHAADRTHRALLVEVYVRWGGDAFAQSSIATVYYTARTHIHGLIASYLPIIDENVEPRPVLTGQFGQRAITAAGRKSRRHKSKVERESSEGSHNRKRKRRLGISSIGYPGIMYSRGAALRICYSENDALYLRRAQHVISALYRIEKFGCARNARKKSQLCKILNNLCRCTRHLAVKTHTYSTSLYRKHVFAPRERERDLGTRRHASSRGPKTHRGLPARVLHSVSGKHILRATTSSTTQAGSQALRKLKRRFVVARAGLTADKSQFILGK</sequence>
<gene>
    <name evidence="2" type="ORF">TBRA_LOCUS14175</name>
</gene>
<dbReference type="EMBL" id="CADCXV010001205">
    <property type="protein sequence ID" value="CAB0042560.1"/>
    <property type="molecule type" value="Genomic_DNA"/>
</dbReference>
<feature type="compositionally biased region" description="Basic and acidic residues" evidence="1">
    <location>
        <begin position="94"/>
        <end position="103"/>
    </location>
</feature>
<protein>
    <submittedName>
        <fullName evidence="2">Uncharacterized protein</fullName>
    </submittedName>
</protein>
<evidence type="ECO:0000313" key="2">
    <source>
        <dbReference type="EMBL" id="CAB0042560.1"/>
    </source>
</evidence>
<evidence type="ECO:0000256" key="1">
    <source>
        <dbReference type="SAM" id="MobiDB-lite"/>
    </source>
</evidence>
<organism evidence="2 3">
    <name type="scientific">Trichogramma brassicae</name>
    <dbReference type="NCBI Taxonomy" id="86971"/>
    <lineage>
        <taxon>Eukaryota</taxon>
        <taxon>Metazoa</taxon>
        <taxon>Ecdysozoa</taxon>
        <taxon>Arthropoda</taxon>
        <taxon>Hexapoda</taxon>
        <taxon>Insecta</taxon>
        <taxon>Pterygota</taxon>
        <taxon>Neoptera</taxon>
        <taxon>Endopterygota</taxon>
        <taxon>Hymenoptera</taxon>
        <taxon>Apocrita</taxon>
        <taxon>Proctotrupomorpha</taxon>
        <taxon>Chalcidoidea</taxon>
        <taxon>Trichogrammatidae</taxon>
        <taxon>Trichogramma</taxon>
    </lineage>
</organism>
<reference evidence="2 3" key="1">
    <citation type="submission" date="2020-02" db="EMBL/GenBank/DDBJ databases">
        <authorList>
            <person name="Ferguson B K."/>
        </authorList>
    </citation>
    <scope>NUCLEOTIDE SEQUENCE [LARGE SCALE GENOMIC DNA]</scope>
</reference>
<accession>A0A6H5J1A6</accession>
<name>A0A6H5J1A6_9HYME</name>
<feature type="region of interest" description="Disordered" evidence="1">
    <location>
        <begin position="81"/>
        <end position="109"/>
    </location>
</feature>
<feature type="region of interest" description="Disordered" evidence="1">
    <location>
        <begin position="205"/>
        <end position="225"/>
    </location>
</feature>
<evidence type="ECO:0000313" key="3">
    <source>
        <dbReference type="Proteomes" id="UP000479190"/>
    </source>
</evidence>
<keyword evidence="3" id="KW-1185">Reference proteome</keyword>
<proteinExistence type="predicted"/>
<dbReference type="AlphaFoldDB" id="A0A6H5J1A6"/>